<comment type="function">
    <text evidence="13">Plays an adhesive role by integrating collagen bundles. It is probably associated with the surface of interstitial collagen fibrils via COL1. The COL2 domain may then serve as a rigid arm which sticks out from the fibril and protrudes the large N-terminal globular domain into the extracellular space, where it might interact with other matrix molecules or cell surface receptors.</text>
</comment>
<evidence type="ECO:0000256" key="4">
    <source>
        <dbReference type="ARBA" id="ARBA00022530"/>
    </source>
</evidence>
<dbReference type="GO" id="GO:0005788">
    <property type="term" value="C:endoplasmic reticulum lumen"/>
    <property type="evidence" value="ECO:0007669"/>
    <property type="project" value="UniProtKB-ARBA"/>
</dbReference>
<feature type="compositionally biased region" description="Gly residues" evidence="15">
    <location>
        <begin position="1533"/>
        <end position="1542"/>
    </location>
</feature>
<evidence type="ECO:0000256" key="5">
    <source>
        <dbReference type="ARBA" id="ARBA00022729"/>
    </source>
</evidence>
<dbReference type="Proteomes" id="UP000189704">
    <property type="component" value="Unplaced"/>
</dbReference>
<keyword evidence="10" id="KW-0325">Glycoprotein</keyword>
<comment type="subunit">
    <text evidence="2">Homotrimer.</text>
</comment>
<organism evidence="19 20">
    <name type="scientific">Carlito syrichta</name>
    <name type="common">Philippine tarsier</name>
    <name type="synonym">Tarsius syrichta</name>
    <dbReference type="NCBI Taxonomy" id="1868482"/>
    <lineage>
        <taxon>Eukaryota</taxon>
        <taxon>Metazoa</taxon>
        <taxon>Chordata</taxon>
        <taxon>Craniata</taxon>
        <taxon>Vertebrata</taxon>
        <taxon>Euteleostomi</taxon>
        <taxon>Mammalia</taxon>
        <taxon>Eutheria</taxon>
        <taxon>Euarchontoglires</taxon>
        <taxon>Primates</taxon>
        <taxon>Haplorrhini</taxon>
        <taxon>Tarsiiformes</taxon>
        <taxon>Tarsiidae</taxon>
        <taxon>Carlito</taxon>
    </lineage>
</organism>
<evidence type="ECO:0000256" key="15">
    <source>
        <dbReference type="SAM" id="MobiDB-lite"/>
    </source>
</evidence>
<dbReference type="CTD" id="7373"/>
<keyword evidence="8 20" id="KW-0176">Collagen</keyword>
<keyword evidence="19" id="KW-1185">Reference proteome</keyword>
<keyword evidence="5 16" id="KW-0732">Signal</keyword>
<keyword evidence="9" id="KW-1015">Disulfide bond</keyword>
<sequence>MWTSQCGMRCWLLSSFLAIAYFCTIVQGQVAPPTRLRYNVLSHDSIQISWKAPRGKFGGYKLLVTPASGGKTNQLNLQNTATKAIIQGLMPDQNYTVQIIAYHKDKESKPAQGQFRIKDLEKRKEPKPRVKVVDKGNGSKPSSPEEVKFVCETPAIADIVILVDGSWSIGRFNFRLVRLFLENLVTAFNVGSEKTRIGLAQYSGDPRIEWHLNAFSTKDEVIEAVRNLPYKGGNTLTGLALNYIFENSFKPEAGARTGVSKIGILITDGKSQDDIIPPSRRLRESGVELFAIGVKNADLNELQEIASEPDSTHAYNVAEFDLMHTVVESLTRTVCSGVEEQDREIKASALATTGPPTELITSEVTARSFMVNWTHAPGKVEKYRVVYYPTRGGKPDEVVVDGSASSTVLRSLMSLTEYQIAVFAVYAHTASEGLRGAETTLALPMASDLDLYDVTESSMRVRWDAVPGASGYLVLYAPLTEGLAGDEKEMKIGETHTDIELSGLLPNTEYTVTVYAMFGEEASDPVTGQETTLPLSPPRNLRISNVGSNSARLTWEPASRRVSSYRIVYNNADGTEINEVEVDPVTTFPLKGLTPLTEYTVAIFSVYDEGQSEPLTGTFATEEVPAQQYLEIDEVTTDSFRVTWHPLSADEGLHKLMWIPVYGGKTEEVVLKEEQDSHVIEGLEPGTEYEVSLLAVLDDGSESEVVTAVGTTLDSMWTELPTTEAPTRPVTSVFLTGIRNLVIGDETTSSLRVKWDIADSSVQQFRVTYLTAQGAAAEEVVMVPGSQNSLLLKPLLPNTEYKVTVTPVYTDRDGVSVSAPGKTLPSSGPQNLRVSEEWYNRLRITWDPPPSPVKGYRIVYKPVSVPGPTLETFVGADVNTILITNLLSGMDYNVKIFASQASGLSDALTGVVKTLLLGVTHLQAHQIEMASLCVQWQVQRHATAYRIVIESLQDTQKQESIVGGGTTRHCFYRLQPDSEYKVSVYTRLQDLEGPAVSILEKTRSPPTQPPTFPPTIPPAKEVCRAAKADLVFMVDGSWSIGDDNFNKIINFLYSTVGALNKIGVDGTQVAMVQFTDDPRTEFKLNAYKTKETLLDAIKHISYKGGNTKTGKAIKHVRDSLFTADSGTRRGIPKVIVVITDGRSQDDVNKISKELQLDGFTIFAIGVADADYSELVSIGSKPSARHVFFVDDFDAFRKIEDELITFVCETASATCPVVHKDGVDLAGFKMMEMFGLVEKDFSSVEGVSMKPGTFNVFPCYHLHKDALVSQPTRYLHPEGLPSDYTISFLFRILPDTPQEPFALWEILNKNSDPLVGVILDNGGKTLTYFNYDHSGDFQTVTFEGPEIKKIFYGSFHKLHIVVSKTLAKVVIDCKQVGEKAINASANITSDGVEVLGRMVRSRGPDGNSAPFQLQVFDIVCSTSWANQDRCCELPGLRDDETCPDLPRSCSCSEANEVALGPAGPPGGPGLRGPKGQQGEQGPKGPDGPRGETGPAGPQGPPGPQGPSGLSIQGMPGMPGEKGEKGDTGLPGPQGIPGGVGSPGRDGSPGQRGFPGKDGSSGPPGPPGPIGIPGAPGVPGVTGSVGPQGALGPPGVPGVKGERGERGDLQSQAMVRAVARQVCEQLIQSHMARYTALLNQIPSHSSSVRTVQGPPGEPGRPGLPGTPGEQGPPGTPGFPGNAGVPGTPGERADRDLPFQTQMEEKWGARVASLVGAIEQRDCCVQVSPASERELSRHDSTKGLASLKGPCIHRATSGAAVTVPRTGADLRFTTVCGMTVRRKARNALRRGGDLAIHDGRPNTASHSNASRYTDAGGLWDADFEGEACTTRSLPPRENSGCLGSSVANGHSAGTSKGKHDCKDVYETVNLSSNMTGNMSACSVHFRNRPHFLQKLCVNLA</sequence>
<dbReference type="GO" id="GO:0005614">
    <property type="term" value="C:interstitial matrix"/>
    <property type="evidence" value="ECO:0007669"/>
    <property type="project" value="UniProtKB-ARBA"/>
</dbReference>
<evidence type="ECO:0000256" key="6">
    <source>
        <dbReference type="ARBA" id="ARBA00022737"/>
    </source>
</evidence>
<proteinExistence type="inferred from homology"/>
<evidence type="ECO:0000256" key="9">
    <source>
        <dbReference type="ARBA" id="ARBA00023157"/>
    </source>
</evidence>
<evidence type="ECO:0000259" key="18">
    <source>
        <dbReference type="PROSITE" id="PS50853"/>
    </source>
</evidence>
<keyword evidence="11" id="KW-0379">Hydroxylation</keyword>
<dbReference type="GO" id="GO:0005615">
    <property type="term" value="C:extracellular space"/>
    <property type="evidence" value="ECO:0007669"/>
    <property type="project" value="TreeGrafter"/>
</dbReference>
<dbReference type="SUPFAM" id="SSF49265">
    <property type="entry name" value="Fibronectin type III"/>
    <property type="match status" value="6"/>
</dbReference>
<dbReference type="GO" id="GO:0005581">
    <property type="term" value="C:collagen trimer"/>
    <property type="evidence" value="ECO:0007669"/>
    <property type="project" value="UniProtKB-KW"/>
</dbReference>
<dbReference type="InterPro" id="IPR008160">
    <property type="entry name" value="Collagen"/>
</dbReference>
<dbReference type="FunFam" id="2.60.40.10:FF:000546">
    <property type="entry name" value="Collagen alpha-1(XIV) chain isoform X2"/>
    <property type="match status" value="1"/>
</dbReference>
<accession>A0A3Q0E185</accession>
<feature type="region of interest" description="Disordered" evidence="15">
    <location>
        <begin position="126"/>
        <end position="145"/>
    </location>
</feature>
<dbReference type="CDD" id="cd01482">
    <property type="entry name" value="vWA_collagen_alphaI-XII-like"/>
    <property type="match status" value="2"/>
</dbReference>
<keyword evidence="6" id="KW-0677">Repeat</keyword>
<evidence type="ECO:0000256" key="11">
    <source>
        <dbReference type="ARBA" id="ARBA00023278"/>
    </source>
</evidence>
<evidence type="ECO:0000313" key="20">
    <source>
        <dbReference type="RefSeq" id="XP_021567748.1"/>
    </source>
</evidence>
<feature type="chain" id="PRO_5018290087" description="Collagen alpha-1(XIV) chain" evidence="16">
    <location>
        <begin position="29"/>
        <end position="1897"/>
    </location>
</feature>
<dbReference type="FunFam" id="3.40.50.410:FF:000001">
    <property type="entry name" value="Collagen, type XII, alpha 1"/>
    <property type="match status" value="2"/>
</dbReference>
<dbReference type="InterPro" id="IPR013783">
    <property type="entry name" value="Ig-like_fold"/>
</dbReference>
<dbReference type="GeneID" id="103259878"/>
<comment type="similarity">
    <text evidence="12">Belongs to the fibril-associated collagens with interrupted helices (FACIT) family.</text>
</comment>
<dbReference type="SMART" id="SM00210">
    <property type="entry name" value="TSPN"/>
    <property type="match status" value="1"/>
</dbReference>
<dbReference type="PROSITE" id="PS50234">
    <property type="entry name" value="VWFA"/>
    <property type="match status" value="2"/>
</dbReference>
<dbReference type="InterPro" id="IPR036465">
    <property type="entry name" value="vWFA_dom_sf"/>
</dbReference>
<dbReference type="InterPro" id="IPR013320">
    <property type="entry name" value="ConA-like_dom_sf"/>
</dbReference>
<dbReference type="RefSeq" id="XP_021567748.1">
    <property type="nucleotide sequence ID" value="XM_021712073.1"/>
</dbReference>
<dbReference type="InterPro" id="IPR050525">
    <property type="entry name" value="ECM_Assembly_Org"/>
</dbReference>
<dbReference type="SUPFAM" id="SSF53300">
    <property type="entry name" value="vWA-like"/>
    <property type="match status" value="2"/>
</dbReference>
<evidence type="ECO:0000256" key="3">
    <source>
        <dbReference type="ARBA" id="ARBA00022525"/>
    </source>
</evidence>
<dbReference type="FunFam" id="2.60.40.10:FF:000234">
    <property type="entry name" value="Collagen, type XII, alpha 1"/>
    <property type="match status" value="1"/>
</dbReference>
<dbReference type="FunFam" id="2.60.40.10:FF:000403">
    <property type="entry name" value="collagen alpha-1(XIV) chain isoform X2"/>
    <property type="match status" value="1"/>
</dbReference>
<evidence type="ECO:0000256" key="13">
    <source>
        <dbReference type="ARBA" id="ARBA00053575"/>
    </source>
</evidence>
<dbReference type="Gene3D" id="2.60.120.200">
    <property type="match status" value="1"/>
</dbReference>
<evidence type="ECO:0000256" key="16">
    <source>
        <dbReference type="SAM" id="SignalP"/>
    </source>
</evidence>
<dbReference type="Pfam" id="PF00041">
    <property type="entry name" value="fn3"/>
    <property type="match status" value="7"/>
</dbReference>
<evidence type="ECO:0000256" key="2">
    <source>
        <dbReference type="ARBA" id="ARBA00011233"/>
    </source>
</evidence>
<dbReference type="FunFam" id="2.60.40.10:FF:000444">
    <property type="entry name" value="Collagen alpha-1(XIV) chain isoform X2"/>
    <property type="match status" value="1"/>
</dbReference>
<dbReference type="PANTHER" id="PTHR24020:SF15">
    <property type="entry name" value="COLLAGEN ALPHA-1(XIV) CHAIN"/>
    <property type="match status" value="1"/>
</dbReference>
<evidence type="ECO:0000313" key="19">
    <source>
        <dbReference type="Proteomes" id="UP000189704"/>
    </source>
</evidence>
<dbReference type="FunFam" id="2.60.40.10:FF:000615">
    <property type="entry name" value="collagen alpha-1(XIV) chain isoform X2"/>
    <property type="match status" value="1"/>
</dbReference>
<dbReference type="OrthoDB" id="18894at2759"/>
<keyword evidence="7" id="KW-0130">Cell adhesion</keyword>
<feature type="domain" description="Fibronectin type-III" evidence="18">
    <location>
        <begin position="627"/>
        <end position="715"/>
    </location>
</feature>
<feature type="signal peptide" evidence="16">
    <location>
        <begin position="1"/>
        <end position="28"/>
    </location>
</feature>
<dbReference type="FunFam" id="2.60.40.10:FF:000656">
    <property type="entry name" value="collagen alpha-1(XIV) chain isoform X2"/>
    <property type="match status" value="1"/>
</dbReference>
<dbReference type="PRINTS" id="PR00453">
    <property type="entry name" value="VWFADOMAIN"/>
</dbReference>
<feature type="domain" description="VWFA" evidence="17">
    <location>
        <begin position="158"/>
        <end position="330"/>
    </location>
</feature>
<dbReference type="FunFam" id="2.60.40.10:FF:000514">
    <property type="entry name" value="Collagen alpha-1(XIV) chain isoform X2"/>
    <property type="match status" value="1"/>
</dbReference>
<dbReference type="InterPro" id="IPR003961">
    <property type="entry name" value="FN3_dom"/>
</dbReference>
<gene>
    <name evidence="20" type="primary">COL14A1</name>
</gene>
<keyword evidence="3" id="KW-0964">Secreted</keyword>
<feature type="domain" description="Fibronectin type-III" evidence="18">
    <location>
        <begin position="32"/>
        <end position="122"/>
    </location>
</feature>
<evidence type="ECO:0000259" key="17">
    <source>
        <dbReference type="PROSITE" id="PS50234"/>
    </source>
</evidence>
<dbReference type="GO" id="GO:0007155">
    <property type="term" value="P:cell adhesion"/>
    <property type="evidence" value="ECO:0007669"/>
    <property type="project" value="UniProtKB-KW"/>
</dbReference>
<dbReference type="CDD" id="cd00063">
    <property type="entry name" value="FN3"/>
    <property type="match status" value="7"/>
</dbReference>
<keyword evidence="4" id="KW-0272">Extracellular matrix</keyword>
<dbReference type="Pfam" id="PF00092">
    <property type="entry name" value="VWA"/>
    <property type="match status" value="2"/>
</dbReference>
<evidence type="ECO:0000256" key="12">
    <source>
        <dbReference type="ARBA" id="ARBA00049648"/>
    </source>
</evidence>
<feature type="domain" description="Fibronectin type-III" evidence="18">
    <location>
        <begin position="828"/>
        <end position="918"/>
    </location>
</feature>
<feature type="domain" description="Fibronectin type-III" evidence="18">
    <location>
        <begin position="737"/>
        <end position="826"/>
    </location>
</feature>
<dbReference type="Gene3D" id="3.40.50.410">
    <property type="entry name" value="von Willebrand factor, type A domain"/>
    <property type="match status" value="2"/>
</dbReference>
<dbReference type="FunFam" id="2.60.40.10:FF:000018">
    <property type="entry name" value="collagen alpha-1(XII) chain isoform X1"/>
    <property type="match status" value="1"/>
</dbReference>
<feature type="domain" description="VWFA" evidence="17">
    <location>
        <begin position="1029"/>
        <end position="1202"/>
    </location>
</feature>
<dbReference type="Pfam" id="PF01391">
    <property type="entry name" value="Collagen"/>
    <property type="match status" value="3"/>
</dbReference>
<dbReference type="FunFam" id="2.60.120.200:FF:000008">
    <property type="entry name" value="Collagen type XII alpha 1 chain"/>
    <property type="match status" value="1"/>
</dbReference>
<dbReference type="Gene3D" id="2.60.40.10">
    <property type="entry name" value="Immunoglobulins"/>
    <property type="match status" value="8"/>
</dbReference>
<name>A0A3Q0E185_CARSF</name>
<evidence type="ECO:0000256" key="10">
    <source>
        <dbReference type="ARBA" id="ARBA00023180"/>
    </source>
</evidence>
<feature type="domain" description="Fibronectin type-III" evidence="18">
    <location>
        <begin position="537"/>
        <end position="626"/>
    </location>
</feature>
<dbReference type="PROSITE" id="PS50853">
    <property type="entry name" value="FN3"/>
    <property type="match status" value="8"/>
</dbReference>
<dbReference type="SMART" id="SM00060">
    <property type="entry name" value="FN3"/>
    <property type="match status" value="8"/>
</dbReference>
<evidence type="ECO:0000256" key="7">
    <source>
        <dbReference type="ARBA" id="ARBA00022889"/>
    </source>
</evidence>
<dbReference type="STRING" id="1868482.ENSTSYP00000003960"/>
<reference evidence="20" key="1">
    <citation type="submission" date="2025-08" db="UniProtKB">
        <authorList>
            <consortium name="RefSeq"/>
        </authorList>
    </citation>
    <scope>IDENTIFICATION</scope>
</reference>
<evidence type="ECO:0000256" key="14">
    <source>
        <dbReference type="ARBA" id="ARBA00067377"/>
    </source>
</evidence>
<dbReference type="SUPFAM" id="SSF49899">
    <property type="entry name" value="Concanavalin A-like lectins/glucanases"/>
    <property type="match status" value="1"/>
</dbReference>
<dbReference type="InterPro" id="IPR048287">
    <property type="entry name" value="TSPN-like_N"/>
</dbReference>
<dbReference type="KEGG" id="csyr:103259878"/>
<protein>
    <recommendedName>
        <fullName evidence="14">Collagen alpha-1(XIV) chain</fullName>
    </recommendedName>
</protein>
<feature type="compositionally biased region" description="Low complexity" evidence="15">
    <location>
        <begin position="1470"/>
        <end position="1482"/>
    </location>
</feature>
<dbReference type="PANTHER" id="PTHR24020">
    <property type="entry name" value="COLLAGEN ALPHA"/>
    <property type="match status" value="1"/>
</dbReference>
<feature type="domain" description="Fibronectin type-III" evidence="18">
    <location>
        <begin position="445"/>
        <end position="536"/>
    </location>
</feature>
<dbReference type="InterPro" id="IPR036116">
    <property type="entry name" value="FN3_sf"/>
</dbReference>
<feature type="compositionally biased region" description="Low complexity" evidence="15">
    <location>
        <begin position="1570"/>
        <end position="1586"/>
    </location>
</feature>
<feature type="region of interest" description="Disordered" evidence="15">
    <location>
        <begin position="1641"/>
        <end position="1691"/>
    </location>
</feature>
<dbReference type="GO" id="GO:0009888">
    <property type="term" value="P:tissue development"/>
    <property type="evidence" value="ECO:0007669"/>
    <property type="project" value="UniProtKB-ARBA"/>
</dbReference>
<comment type="subcellular location">
    <subcellularLocation>
        <location evidence="1">Secreted</location>
        <location evidence="1">Extracellular space</location>
        <location evidence="1">Extracellular matrix</location>
    </subcellularLocation>
</comment>
<dbReference type="SMART" id="SM00327">
    <property type="entry name" value="VWA"/>
    <property type="match status" value="2"/>
</dbReference>
<feature type="domain" description="Fibronectin type-III" evidence="18">
    <location>
        <begin position="919"/>
        <end position="1007"/>
    </location>
</feature>
<feature type="region of interest" description="Disordered" evidence="15">
    <location>
        <begin position="1459"/>
        <end position="1606"/>
    </location>
</feature>
<dbReference type="InterPro" id="IPR002035">
    <property type="entry name" value="VWF_A"/>
</dbReference>
<feature type="domain" description="Fibronectin type-III" evidence="18">
    <location>
        <begin position="355"/>
        <end position="444"/>
    </location>
</feature>
<evidence type="ECO:0000256" key="1">
    <source>
        <dbReference type="ARBA" id="ARBA00004498"/>
    </source>
</evidence>
<evidence type="ECO:0000256" key="8">
    <source>
        <dbReference type="ARBA" id="ARBA00023119"/>
    </source>
</evidence>